<gene>
    <name evidence="1" type="ORF">SBW85_05885</name>
</gene>
<organism evidence="1 2">
    <name type="scientific">Vibrio plantisponsor</name>
    <dbReference type="NCBI Taxonomy" id="664643"/>
    <lineage>
        <taxon>Bacteria</taxon>
        <taxon>Pseudomonadati</taxon>
        <taxon>Pseudomonadota</taxon>
        <taxon>Gammaproteobacteria</taxon>
        <taxon>Vibrionales</taxon>
        <taxon>Vibrionaceae</taxon>
        <taxon>Vibrio</taxon>
    </lineage>
</organism>
<evidence type="ECO:0000313" key="2">
    <source>
        <dbReference type="Proteomes" id="UP001272325"/>
    </source>
</evidence>
<name>A0ABU4IG03_9VIBR</name>
<dbReference type="RefSeq" id="WP_171137670.1">
    <property type="nucleotide sequence ID" value="NZ_AP024893.1"/>
</dbReference>
<evidence type="ECO:0000313" key="1">
    <source>
        <dbReference type="EMBL" id="MDW6017305.1"/>
    </source>
</evidence>
<proteinExistence type="predicted"/>
<accession>A0ABU4IG03</accession>
<sequence>MEKISHCPPTIPYNQISVDQNLLELLRYHFPAQLGYGSFRSDAGKEVSEIHRQLGYLN</sequence>
<dbReference type="Proteomes" id="UP001272325">
    <property type="component" value="Unassembled WGS sequence"/>
</dbReference>
<dbReference type="EMBL" id="JAWRCN010000001">
    <property type="protein sequence ID" value="MDW6017305.1"/>
    <property type="molecule type" value="Genomic_DNA"/>
</dbReference>
<keyword evidence="2" id="KW-1185">Reference proteome</keyword>
<comment type="caution">
    <text evidence="1">The sequence shown here is derived from an EMBL/GenBank/DDBJ whole genome shotgun (WGS) entry which is preliminary data.</text>
</comment>
<reference evidence="1 2" key="1">
    <citation type="submission" date="2023-11" db="EMBL/GenBank/DDBJ databases">
        <title>Plant-associative lifestyle of Vibrio porteresiae and its evolutionary dynamics.</title>
        <authorList>
            <person name="Rameshkumar N."/>
            <person name="Kirti K."/>
        </authorList>
    </citation>
    <scope>NUCLEOTIDE SEQUENCE [LARGE SCALE GENOMIC DNA]</scope>
    <source>
        <strain evidence="1 2">MSSRF60</strain>
    </source>
</reference>
<protein>
    <submittedName>
        <fullName evidence="1">Uncharacterized protein</fullName>
    </submittedName>
</protein>